<evidence type="ECO:0000259" key="2">
    <source>
        <dbReference type="Pfam" id="PF02893"/>
    </source>
</evidence>
<accession>A0AAW0PW44</accession>
<gene>
    <name evidence="3" type="ORF">WMY93_002684</name>
</gene>
<feature type="domain" description="GRAM" evidence="2">
    <location>
        <begin position="37"/>
        <end position="131"/>
    </location>
</feature>
<evidence type="ECO:0000256" key="1">
    <source>
        <dbReference type="SAM" id="MobiDB-lite"/>
    </source>
</evidence>
<name>A0AAW0PW44_9GOBI</name>
<proteinExistence type="predicted"/>
<evidence type="ECO:0000313" key="4">
    <source>
        <dbReference type="Proteomes" id="UP001460270"/>
    </source>
</evidence>
<organism evidence="3 4">
    <name type="scientific">Mugilogobius chulae</name>
    <name type="common">yellowstripe goby</name>
    <dbReference type="NCBI Taxonomy" id="88201"/>
    <lineage>
        <taxon>Eukaryota</taxon>
        <taxon>Metazoa</taxon>
        <taxon>Chordata</taxon>
        <taxon>Craniata</taxon>
        <taxon>Vertebrata</taxon>
        <taxon>Euteleostomi</taxon>
        <taxon>Actinopterygii</taxon>
        <taxon>Neopterygii</taxon>
        <taxon>Teleostei</taxon>
        <taxon>Neoteleostei</taxon>
        <taxon>Acanthomorphata</taxon>
        <taxon>Gobiaria</taxon>
        <taxon>Gobiiformes</taxon>
        <taxon>Gobioidei</taxon>
        <taxon>Gobiidae</taxon>
        <taxon>Gobionellinae</taxon>
        <taxon>Mugilogobius</taxon>
    </lineage>
</organism>
<dbReference type="GO" id="GO:0005634">
    <property type="term" value="C:nucleus"/>
    <property type="evidence" value="ECO:0007669"/>
    <property type="project" value="TreeGrafter"/>
</dbReference>
<dbReference type="SUPFAM" id="SSF50729">
    <property type="entry name" value="PH domain-like"/>
    <property type="match status" value="1"/>
</dbReference>
<dbReference type="Pfam" id="PF02893">
    <property type="entry name" value="GRAM"/>
    <property type="match status" value="1"/>
</dbReference>
<dbReference type="EMBL" id="JBBPFD010000002">
    <property type="protein sequence ID" value="KAK7939358.1"/>
    <property type="molecule type" value="Genomic_DNA"/>
</dbReference>
<dbReference type="InterPro" id="IPR004182">
    <property type="entry name" value="GRAM"/>
</dbReference>
<dbReference type="PANTHER" id="PTHR31606">
    <property type="entry name" value="WW DOMAIN BINDING PROTEIN 2, ISOFORM E"/>
    <property type="match status" value="1"/>
</dbReference>
<dbReference type="InterPro" id="IPR044852">
    <property type="entry name" value="WBP2-like"/>
</dbReference>
<dbReference type="PANTHER" id="PTHR31606:SF2">
    <property type="entry name" value="POSTACROSOMAL SHEATH WW DOMAIN-BINDING PROTEIN"/>
    <property type="match status" value="1"/>
</dbReference>
<comment type="caution">
    <text evidence="3">The sequence shown here is derived from an EMBL/GenBank/DDBJ whole genome shotgun (WGS) entry which is preliminary data.</text>
</comment>
<sequence>MALNRNHSQNGGVLINNGESTVRECKNVELSLIDIKTKADLLKGSKKGNVYLTPYRLIFVSTNGKDHVVSAMFPYHLMKGCSIEQPVFGANYIKGNVSAEYGGGWEGTAQFKMTFMSGGAIDFGQYLFKLATNASRAPPVQNGAAAYGYPSPTVMMGSYGPLPPAPAYPYPGPPQPNGYYPAPPTGVGNMAYPPPAQGMYPSGYDYMAPPPYPGPPQNWTAPTATAPPGNSKAAEAAASAYYDPSNPHTVYMPMDRPPPYAPNTPEKKYN</sequence>
<dbReference type="GO" id="GO:0003713">
    <property type="term" value="F:transcription coactivator activity"/>
    <property type="evidence" value="ECO:0007669"/>
    <property type="project" value="InterPro"/>
</dbReference>
<dbReference type="AlphaFoldDB" id="A0AAW0PW44"/>
<evidence type="ECO:0000313" key="3">
    <source>
        <dbReference type="EMBL" id="KAK7939358.1"/>
    </source>
</evidence>
<reference evidence="4" key="1">
    <citation type="submission" date="2024-04" db="EMBL/GenBank/DDBJ databases">
        <title>Salinicola lusitanus LLJ914,a marine bacterium isolated from the Okinawa Trough.</title>
        <authorList>
            <person name="Li J."/>
        </authorList>
    </citation>
    <scope>NUCLEOTIDE SEQUENCE [LARGE SCALE GENOMIC DNA]</scope>
</reference>
<protein>
    <recommendedName>
        <fullName evidence="2">GRAM domain-containing protein</fullName>
    </recommendedName>
</protein>
<dbReference type="CDD" id="cd13214">
    <property type="entry name" value="PH-GRAM_WBP2"/>
    <property type="match status" value="1"/>
</dbReference>
<keyword evidence="4" id="KW-1185">Reference proteome</keyword>
<dbReference type="GO" id="GO:0031490">
    <property type="term" value="F:chromatin DNA binding"/>
    <property type="evidence" value="ECO:0007669"/>
    <property type="project" value="TreeGrafter"/>
</dbReference>
<dbReference type="Proteomes" id="UP001460270">
    <property type="component" value="Unassembled WGS sequence"/>
</dbReference>
<feature type="region of interest" description="Disordered" evidence="1">
    <location>
        <begin position="215"/>
        <end position="238"/>
    </location>
</feature>